<dbReference type="Proteomes" id="UP000664169">
    <property type="component" value="Unassembled WGS sequence"/>
</dbReference>
<evidence type="ECO:0000256" key="1">
    <source>
        <dbReference type="SAM" id="MobiDB-lite"/>
    </source>
</evidence>
<organism evidence="2 3">
    <name type="scientific">Gomphillus americanus</name>
    <dbReference type="NCBI Taxonomy" id="1940652"/>
    <lineage>
        <taxon>Eukaryota</taxon>
        <taxon>Fungi</taxon>
        <taxon>Dikarya</taxon>
        <taxon>Ascomycota</taxon>
        <taxon>Pezizomycotina</taxon>
        <taxon>Lecanoromycetes</taxon>
        <taxon>OSLEUM clade</taxon>
        <taxon>Ostropomycetidae</taxon>
        <taxon>Ostropales</taxon>
        <taxon>Graphidaceae</taxon>
        <taxon>Gomphilloideae</taxon>
        <taxon>Gomphillus</taxon>
    </lineage>
</organism>
<dbReference type="AlphaFoldDB" id="A0A8H3F5E0"/>
<evidence type="ECO:0000313" key="3">
    <source>
        <dbReference type="Proteomes" id="UP000664169"/>
    </source>
</evidence>
<dbReference type="OrthoDB" id="5397087at2759"/>
<comment type="caution">
    <text evidence="2">The sequence shown here is derived from an EMBL/GenBank/DDBJ whole genome shotgun (WGS) entry which is preliminary data.</text>
</comment>
<feature type="compositionally biased region" description="Polar residues" evidence="1">
    <location>
        <begin position="348"/>
        <end position="365"/>
    </location>
</feature>
<name>A0A8H3F5E0_9LECA</name>
<sequence>MALVKPMKTERTHEENQERAYIAASRRNDRSLEARVESARRASEIHKRRTGRSLRVTEQDVMNEEMYEEEDDDLPLQYRRLTANLQTGSFEFNRKLAAYLTHNVAIRSALNQAINDSFAQQYPGTQQFPQNQNTIFPPPLNTGNLPTTFAQSPQATPTSPHPYRQTPYPMPGTPGFRGQAHKRVNSAVATGQDYGVPQSLINTPINASLPPNLRRMSMPASTGVKPDITADISKNVATSVTSSPKVSVKQEATIKSPVIGNMGPPPWQQPSQQHPQQPSFFDFQQTSMSPLSMTLPPDTQQLLGASLPPNDPFSNILLGGNHPNNFFAMNDYMQNDFLQAGLNSTLAPNAHSSQDSKIGNSSDTNLVEDESNNLNLTDFKGVHYTATTPGENLFDAWTDDSWTGENT</sequence>
<protein>
    <submittedName>
        <fullName evidence="2">Uncharacterized protein</fullName>
    </submittedName>
</protein>
<gene>
    <name evidence="2" type="ORF">GOMPHAMPRED_001419</name>
</gene>
<reference evidence="2" key="1">
    <citation type="submission" date="2021-03" db="EMBL/GenBank/DDBJ databases">
        <authorList>
            <person name="Tagirdzhanova G."/>
        </authorList>
    </citation>
    <scope>NUCLEOTIDE SEQUENCE</scope>
</reference>
<proteinExistence type="predicted"/>
<keyword evidence="3" id="KW-1185">Reference proteome</keyword>
<feature type="region of interest" description="Disordered" evidence="1">
    <location>
        <begin position="348"/>
        <end position="367"/>
    </location>
</feature>
<accession>A0A8H3F5E0</accession>
<evidence type="ECO:0000313" key="2">
    <source>
        <dbReference type="EMBL" id="CAF9917943.1"/>
    </source>
</evidence>
<dbReference type="EMBL" id="CAJPDQ010000012">
    <property type="protein sequence ID" value="CAF9917943.1"/>
    <property type="molecule type" value="Genomic_DNA"/>
</dbReference>